<evidence type="ECO:0000259" key="6">
    <source>
        <dbReference type="PROSITE" id="PS51296"/>
    </source>
</evidence>
<dbReference type="InterPro" id="IPR036922">
    <property type="entry name" value="Rieske_2Fe-2S_sf"/>
</dbReference>
<dbReference type="SUPFAM" id="SSF50022">
    <property type="entry name" value="ISP domain"/>
    <property type="match status" value="1"/>
</dbReference>
<sequence>MNLMLNPRSLVEDRSYLRHFWHPVCTLAELAEAGPEGAGPLGVTLLGEPLVIVKLEGEIRAMRDRCAHRFAKLSAGKIVENRLQCPYHGWQYNADGRCGRIPAAPNDAIPKKAVVPSYECEVKYDIVWVRLDSSWDATTIPYCGAWDNPEYKRVIVAKPYNWSSSAERRWENFTDFSHFAYVHPGTLYDPAYSEPAIVPMDRVDGELRFFMEPGKEMVDVLPPDSPLGSWTYRAAMPFTINLDIRLYRNDKPFLLWTTSSPIDGENCRNFMIIAHTDPDLPDSVPLDFQKVVLAEDQPVIETQPGDLSLEEVSLPTDKVSNQYRKWLRELAMAASEGQESFRKVLQTNIIESA</sequence>
<keyword evidence="1" id="KW-0001">2Fe-2S</keyword>
<dbReference type="AlphaFoldDB" id="A0A833IZW9"/>
<dbReference type="Gene3D" id="3.90.380.10">
    <property type="entry name" value="Naphthalene 1,2-dioxygenase Alpha Subunit, Chain A, domain 1"/>
    <property type="match status" value="1"/>
</dbReference>
<gene>
    <name evidence="7" type="ORF">F8B43_5661</name>
</gene>
<evidence type="ECO:0000256" key="3">
    <source>
        <dbReference type="ARBA" id="ARBA00023002"/>
    </source>
</evidence>
<keyword evidence="5" id="KW-0411">Iron-sulfur</keyword>
<evidence type="ECO:0000313" key="7">
    <source>
        <dbReference type="EMBL" id="KAB7781912.1"/>
    </source>
</evidence>
<dbReference type="PROSITE" id="PS51296">
    <property type="entry name" value="RIESKE"/>
    <property type="match status" value="1"/>
</dbReference>
<dbReference type="InterPro" id="IPR044043">
    <property type="entry name" value="VanA_C_cat"/>
</dbReference>
<dbReference type="Pfam" id="PF19112">
    <property type="entry name" value="VanA_C"/>
    <property type="match status" value="1"/>
</dbReference>
<dbReference type="PANTHER" id="PTHR21266">
    <property type="entry name" value="IRON-SULFUR DOMAIN CONTAINING PROTEIN"/>
    <property type="match status" value="1"/>
</dbReference>
<dbReference type="RefSeq" id="WP_246696102.1">
    <property type="nucleotide sequence ID" value="NZ_WEKV01000025.1"/>
</dbReference>
<dbReference type="Pfam" id="PF00355">
    <property type="entry name" value="Rieske"/>
    <property type="match status" value="1"/>
</dbReference>
<dbReference type="InterPro" id="IPR017941">
    <property type="entry name" value="Rieske_2Fe-2S"/>
</dbReference>
<protein>
    <submittedName>
        <fullName evidence="7">Rieske (2Fe-2S) domain-containing protein</fullName>
    </submittedName>
</protein>
<keyword evidence="2" id="KW-0479">Metal-binding</keyword>
<comment type="caution">
    <text evidence="7">The sequence shown here is derived from an EMBL/GenBank/DDBJ whole genome shotgun (WGS) entry which is preliminary data.</text>
</comment>
<accession>A0A833IZW9</accession>
<organism evidence="7 8">
    <name type="scientific">Methylorubrum populi</name>
    <dbReference type="NCBI Taxonomy" id="223967"/>
    <lineage>
        <taxon>Bacteria</taxon>
        <taxon>Pseudomonadati</taxon>
        <taxon>Pseudomonadota</taxon>
        <taxon>Alphaproteobacteria</taxon>
        <taxon>Hyphomicrobiales</taxon>
        <taxon>Methylobacteriaceae</taxon>
        <taxon>Methylorubrum</taxon>
    </lineage>
</organism>
<name>A0A833IZW9_9HYPH</name>
<evidence type="ECO:0000313" key="8">
    <source>
        <dbReference type="Proteomes" id="UP000469949"/>
    </source>
</evidence>
<evidence type="ECO:0000256" key="2">
    <source>
        <dbReference type="ARBA" id="ARBA00022723"/>
    </source>
</evidence>
<dbReference type="GO" id="GO:0046872">
    <property type="term" value="F:metal ion binding"/>
    <property type="evidence" value="ECO:0007669"/>
    <property type="project" value="UniProtKB-KW"/>
</dbReference>
<keyword evidence="3" id="KW-0560">Oxidoreductase</keyword>
<dbReference type="Proteomes" id="UP000469949">
    <property type="component" value="Unassembled WGS sequence"/>
</dbReference>
<evidence type="ECO:0000256" key="1">
    <source>
        <dbReference type="ARBA" id="ARBA00022714"/>
    </source>
</evidence>
<dbReference type="Gene3D" id="2.102.10.10">
    <property type="entry name" value="Rieske [2Fe-2S] iron-sulphur domain"/>
    <property type="match status" value="1"/>
</dbReference>
<evidence type="ECO:0000256" key="4">
    <source>
        <dbReference type="ARBA" id="ARBA00023004"/>
    </source>
</evidence>
<keyword evidence="4" id="KW-0408">Iron</keyword>
<dbReference type="GO" id="GO:0051537">
    <property type="term" value="F:2 iron, 2 sulfur cluster binding"/>
    <property type="evidence" value="ECO:0007669"/>
    <property type="project" value="UniProtKB-KW"/>
</dbReference>
<dbReference type="GO" id="GO:0016491">
    <property type="term" value="F:oxidoreductase activity"/>
    <property type="evidence" value="ECO:0007669"/>
    <property type="project" value="UniProtKB-KW"/>
</dbReference>
<dbReference type="CDD" id="cd03469">
    <property type="entry name" value="Rieske_RO_Alpha_N"/>
    <property type="match status" value="1"/>
</dbReference>
<evidence type="ECO:0000256" key="5">
    <source>
        <dbReference type="ARBA" id="ARBA00023014"/>
    </source>
</evidence>
<reference evidence="7 8" key="1">
    <citation type="submission" date="2019-10" db="EMBL/GenBank/DDBJ databases">
        <title>Draft Genome Sequence of the Caffeine Degrading Methylotroph Methylorubrum populi PINKEL.</title>
        <authorList>
            <person name="Dawson S.C."/>
            <person name="Zhang X."/>
            <person name="Wright M.E."/>
            <person name="Sharma G."/>
            <person name="Langner J.T."/>
            <person name="Ditty J.L."/>
            <person name="Subuyuj G.A."/>
        </authorList>
    </citation>
    <scope>NUCLEOTIDE SEQUENCE [LARGE SCALE GENOMIC DNA]</scope>
    <source>
        <strain evidence="7 8">Pinkel</strain>
    </source>
</reference>
<dbReference type="InterPro" id="IPR050584">
    <property type="entry name" value="Cholesterol_7-desaturase"/>
</dbReference>
<proteinExistence type="predicted"/>
<feature type="domain" description="Rieske" evidence="6">
    <location>
        <begin position="21"/>
        <end position="129"/>
    </location>
</feature>
<dbReference type="SUPFAM" id="SSF55961">
    <property type="entry name" value="Bet v1-like"/>
    <property type="match status" value="1"/>
</dbReference>
<dbReference type="PANTHER" id="PTHR21266:SF60">
    <property type="entry name" value="3-KETOSTEROID-9-ALPHA-MONOOXYGENASE, OXYGENASE COMPONENT"/>
    <property type="match status" value="1"/>
</dbReference>
<dbReference type="EMBL" id="WEKV01000025">
    <property type="protein sequence ID" value="KAB7781912.1"/>
    <property type="molecule type" value="Genomic_DNA"/>
</dbReference>